<reference evidence="3" key="1">
    <citation type="journal article" date="2019" name="Sci. Rep.">
        <title>Draft genome of Tanacetum cinerariifolium, the natural source of mosquito coil.</title>
        <authorList>
            <person name="Yamashiro T."/>
            <person name="Shiraishi A."/>
            <person name="Satake H."/>
            <person name="Nakayama K."/>
        </authorList>
    </citation>
    <scope>NUCLEOTIDE SEQUENCE</scope>
</reference>
<keyword evidence="3" id="KW-0808">Transferase</keyword>
<dbReference type="InterPro" id="IPR041577">
    <property type="entry name" value="RT_RNaseH_2"/>
</dbReference>
<sequence>MPFGLKNAGATYKRLIDKAFDSQISQNIEVYVDELVVKSYTKAKMLRDIDETFCTLRKINMKLNPKKYTFGVAEGVFLGYVVIPNGIKLCLDKTADVLQLPSSQTIKEFQGLYGKLASTAEAEQAFKQLKQHLSKLPLLVAPKPKEELIIYLSAIYGDISAVLMTERGATHTPIYFIIPALQGPKLNYTPMEKQVLSQSSQPRDFGDENPQAASIAETQQEAWTLFTDGSLRMDGFGVGLILTNPERIEFTYVLRF</sequence>
<proteinExistence type="predicted"/>
<feature type="domain" description="Reverse transcriptase/retrotransposon-derived protein RNase H-like" evidence="2">
    <location>
        <begin position="119"/>
        <end position="197"/>
    </location>
</feature>
<evidence type="ECO:0000259" key="1">
    <source>
        <dbReference type="Pfam" id="PF00078"/>
    </source>
</evidence>
<dbReference type="PANTHER" id="PTHR24559:SF444">
    <property type="entry name" value="REVERSE TRANSCRIPTASE DOMAIN-CONTAINING PROTEIN"/>
    <property type="match status" value="1"/>
</dbReference>
<accession>A0A699L0U8</accession>
<dbReference type="InterPro" id="IPR053134">
    <property type="entry name" value="RNA-dir_DNA_polymerase"/>
</dbReference>
<dbReference type="AlphaFoldDB" id="A0A699L0U8"/>
<protein>
    <submittedName>
        <fullName evidence="3">Reverse transcriptase domain-containing protein</fullName>
    </submittedName>
</protein>
<dbReference type="EMBL" id="BKCJ010564162">
    <property type="protein sequence ID" value="GFB15603.1"/>
    <property type="molecule type" value="Genomic_DNA"/>
</dbReference>
<dbReference type="Pfam" id="PF17919">
    <property type="entry name" value="RT_RNaseH_2"/>
    <property type="match status" value="1"/>
</dbReference>
<gene>
    <name evidence="3" type="ORF">Tci_687574</name>
</gene>
<dbReference type="GO" id="GO:0003964">
    <property type="term" value="F:RNA-directed DNA polymerase activity"/>
    <property type="evidence" value="ECO:0007669"/>
    <property type="project" value="UniProtKB-KW"/>
</dbReference>
<dbReference type="InterPro" id="IPR043128">
    <property type="entry name" value="Rev_trsase/Diguanyl_cyclase"/>
</dbReference>
<evidence type="ECO:0000259" key="2">
    <source>
        <dbReference type="Pfam" id="PF17919"/>
    </source>
</evidence>
<dbReference type="Pfam" id="PF00078">
    <property type="entry name" value="RVT_1"/>
    <property type="match status" value="1"/>
</dbReference>
<keyword evidence="3" id="KW-0695">RNA-directed DNA polymerase</keyword>
<dbReference type="PANTHER" id="PTHR24559">
    <property type="entry name" value="TRANSPOSON TY3-I GAG-POL POLYPROTEIN"/>
    <property type="match status" value="1"/>
</dbReference>
<dbReference type="InterPro" id="IPR043502">
    <property type="entry name" value="DNA/RNA_pol_sf"/>
</dbReference>
<evidence type="ECO:0000313" key="3">
    <source>
        <dbReference type="EMBL" id="GFB15603.1"/>
    </source>
</evidence>
<dbReference type="Gene3D" id="3.30.70.270">
    <property type="match status" value="1"/>
</dbReference>
<feature type="domain" description="Reverse transcriptase" evidence="1">
    <location>
        <begin position="1"/>
        <end position="81"/>
    </location>
</feature>
<dbReference type="InterPro" id="IPR000477">
    <property type="entry name" value="RT_dom"/>
</dbReference>
<dbReference type="SUPFAM" id="SSF56672">
    <property type="entry name" value="DNA/RNA polymerases"/>
    <property type="match status" value="1"/>
</dbReference>
<comment type="caution">
    <text evidence="3">The sequence shown here is derived from an EMBL/GenBank/DDBJ whole genome shotgun (WGS) entry which is preliminary data.</text>
</comment>
<organism evidence="3">
    <name type="scientific">Tanacetum cinerariifolium</name>
    <name type="common">Dalmatian daisy</name>
    <name type="synonym">Chrysanthemum cinerariifolium</name>
    <dbReference type="NCBI Taxonomy" id="118510"/>
    <lineage>
        <taxon>Eukaryota</taxon>
        <taxon>Viridiplantae</taxon>
        <taxon>Streptophyta</taxon>
        <taxon>Embryophyta</taxon>
        <taxon>Tracheophyta</taxon>
        <taxon>Spermatophyta</taxon>
        <taxon>Magnoliopsida</taxon>
        <taxon>eudicotyledons</taxon>
        <taxon>Gunneridae</taxon>
        <taxon>Pentapetalae</taxon>
        <taxon>asterids</taxon>
        <taxon>campanulids</taxon>
        <taxon>Asterales</taxon>
        <taxon>Asteraceae</taxon>
        <taxon>Asteroideae</taxon>
        <taxon>Anthemideae</taxon>
        <taxon>Anthemidinae</taxon>
        <taxon>Tanacetum</taxon>
    </lineage>
</organism>
<name>A0A699L0U8_TANCI</name>
<keyword evidence="3" id="KW-0548">Nucleotidyltransferase</keyword>